<keyword evidence="1" id="KW-0812">Transmembrane</keyword>
<proteinExistence type="predicted"/>
<evidence type="ECO:0000256" key="1">
    <source>
        <dbReference type="SAM" id="Phobius"/>
    </source>
</evidence>
<dbReference type="Proteomes" id="UP000439123">
    <property type="component" value="Unassembled WGS sequence"/>
</dbReference>
<name>A0A653LBR1_AERVE</name>
<evidence type="ECO:0000313" key="2">
    <source>
        <dbReference type="EMBL" id="VXA89069.1"/>
    </source>
</evidence>
<protein>
    <submittedName>
        <fullName evidence="2">Uncharacterized protein</fullName>
    </submittedName>
</protein>
<sequence length="109" mass="12040">MNENILKNAKEILSNNAELSKFADLNRISVEVAKQVLERLLEKPDVAEEFKEYIFSSERSEDFKGYTAGEERGYQRGHESGFAKGAALGVLGTIGVLTLAGLTYLAGRR</sequence>
<accession>A0A6I6HXR9</accession>
<dbReference type="AlphaFoldDB" id="A0A653LBR1"/>
<keyword evidence="1" id="KW-0472">Membrane</keyword>
<reference evidence="2 3" key="1">
    <citation type="submission" date="2019-10" db="EMBL/GenBank/DDBJ databases">
        <authorList>
            <person name="Karimi E."/>
        </authorList>
    </citation>
    <scope>NUCLEOTIDE SEQUENCE [LARGE SCALE GENOMIC DNA]</scope>
    <source>
        <strain evidence="2">Aeromonas sp. 8C</strain>
    </source>
</reference>
<gene>
    <name evidence="2" type="ORF">AERO8C_70698</name>
</gene>
<accession>A0A653LBR1</accession>
<organism evidence="2 3">
    <name type="scientific">Aeromonas veronii</name>
    <dbReference type="NCBI Taxonomy" id="654"/>
    <lineage>
        <taxon>Bacteria</taxon>
        <taxon>Pseudomonadati</taxon>
        <taxon>Pseudomonadota</taxon>
        <taxon>Gammaproteobacteria</taxon>
        <taxon>Aeromonadales</taxon>
        <taxon>Aeromonadaceae</taxon>
        <taxon>Aeromonas</taxon>
    </lineage>
</organism>
<feature type="transmembrane region" description="Helical" evidence="1">
    <location>
        <begin position="86"/>
        <end position="106"/>
    </location>
</feature>
<keyword evidence="1" id="KW-1133">Transmembrane helix</keyword>
<evidence type="ECO:0000313" key="3">
    <source>
        <dbReference type="Proteomes" id="UP000439123"/>
    </source>
</evidence>
<dbReference type="EMBL" id="CABWLC010000020">
    <property type="protein sequence ID" value="VXA89069.1"/>
    <property type="molecule type" value="Genomic_DNA"/>
</dbReference>
<dbReference type="RefSeq" id="WP_064341827.1">
    <property type="nucleotide sequence ID" value="NZ_CAWOZB010000001.1"/>
</dbReference>